<dbReference type="STRING" id="755732.Fluta_0620"/>
<dbReference type="HOGENOM" id="CLU_144811_5_3_10"/>
<dbReference type="PANTHER" id="PTHR33383">
    <property type="entry name" value="MEMBRANE PROTEIN INSERTION EFFICIENCY FACTOR-RELATED"/>
    <property type="match status" value="1"/>
</dbReference>
<keyword evidence="1" id="KW-0472">Membrane</keyword>
<keyword evidence="1" id="KW-1003">Cell membrane</keyword>
<proteinExistence type="inferred from homology"/>
<dbReference type="AlphaFoldDB" id="F2IGL8"/>
<name>F2IGL8_FLUTR</name>
<dbReference type="KEGG" id="fte:Fluta_0620"/>
<dbReference type="Pfam" id="PF01809">
    <property type="entry name" value="YidD"/>
    <property type="match status" value="1"/>
</dbReference>
<comment type="similarity">
    <text evidence="1">Belongs to the UPF0161 family.</text>
</comment>
<comment type="subcellular location">
    <subcellularLocation>
        <location evidence="1">Cell inner membrane</location>
        <topology evidence="1">Peripheral membrane protein</topology>
        <orientation evidence="1">Cytoplasmic side</orientation>
    </subcellularLocation>
</comment>
<dbReference type="RefSeq" id="WP_013685396.1">
    <property type="nucleotide sequence ID" value="NC_015321.1"/>
</dbReference>
<comment type="function">
    <text evidence="1">Could be involved in insertion of integral membrane proteins into the membrane.</text>
</comment>
<evidence type="ECO:0000313" key="3">
    <source>
        <dbReference type="Proteomes" id="UP000007463"/>
    </source>
</evidence>
<keyword evidence="3" id="KW-1185">Reference proteome</keyword>
<gene>
    <name evidence="2" type="ordered locus">Fluta_0620</name>
</gene>
<protein>
    <recommendedName>
        <fullName evidence="1">Putative membrane protein insertion efficiency factor</fullName>
    </recommendedName>
</protein>
<sequence length="90" mass="10371">MKYIKQFFVSLLIVPVKIYQWIISPILPNACRYDPTCSAYMIEALKIHGPIKGLWLGTRRISRCHPWGGFGYDPVPEKKCGCKKENNQSK</sequence>
<dbReference type="EMBL" id="CP002542">
    <property type="protein sequence ID" value="AEA42624.1"/>
    <property type="molecule type" value="Genomic_DNA"/>
</dbReference>
<dbReference type="InterPro" id="IPR002696">
    <property type="entry name" value="Membr_insert_effic_factor_YidD"/>
</dbReference>
<organism evidence="2 3">
    <name type="scientific">Fluviicola taffensis (strain DSM 16823 / NCIMB 13979 / RW262)</name>
    <dbReference type="NCBI Taxonomy" id="755732"/>
    <lineage>
        <taxon>Bacteria</taxon>
        <taxon>Pseudomonadati</taxon>
        <taxon>Bacteroidota</taxon>
        <taxon>Flavobacteriia</taxon>
        <taxon>Flavobacteriales</taxon>
        <taxon>Crocinitomicaceae</taxon>
        <taxon>Fluviicola</taxon>
    </lineage>
</organism>
<dbReference type="GO" id="GO:0005886">
    <property type="term" value="C:plasma membrane"/>
    <property type="evidence" value="ECO:0007669"/>
    <property type="project" value="UniProtKB-SubCell"/>
</dbReference>
<dbReference type="OrthoDB" id="9801753at2"/>
<dbReference type="HAMAP" id="MF_00386">
    <property type="entry name" value="UPF0161_YidD"/>
    <property type="match status" value="1"/>
</dbReference>
<reference evidence="3" key="2">
    <citation type="submission" date="2011-02" db="EMBL/GenBank/DDBJ databases">
        <title>The complete genome of Fluviicola taffensis DSM 16823.</title>
        <authorList>
            <consortium name="US DOE Joint Genome Institute (JGI-PGF)"/>
            <person name="Lucas S."/>
            <person name="Copeland A."/>
            <person name="Lapidus A."/>
            <person name="Bruce D."/>
            <person name="Goodwin L."/>
            <person name="Pitluck S."/>
            <person name="Kyrpides N."/>
            <person name="Mavromatis K."/>
            <person name="Ivanova N."/>
            <person name="Mikhailova N."/>
            <person name="Pagani I."/>
            <person name="Chertkov O."/>
            <person name="Detter J.C."/>
            <person name="Han C."/>
            <person name="Tapia R."/>
            <person name="Land M."/>
            <person name="Hauser L."/>
            <person name="Markowitz V."/>
            <person name="Cheng J.-F."/>
            <person name="Hugenholtz P."/>
            <person name="Woyke T."/>
            <person name="Wu D."/>
            <person name="Tindall B."/>
            <person name="Pomrenke H.G."/>
            <person name="Brambilla E."/>
            <person name="Klenk H.-P."/>
            <person name="Eisen J.A."/>
        </authorList>
    </citation>
    <scope>NUCLEOTIDE SEQUENCE [LARGE SCALE GENOMIC DNA]</scope>
    <source>
        <strain evidence="3">DSM 16823 / RW262 / RW262</strain>
    </source>
</reference>
<evidence type="ECO:0000313" key="2">
    <source>
        <dbReference type="EMBL" id="AEA42624.1"/>
    </source>
</evidence>
<dbReference type="PANTHER" id="PTHR33383:SF1">
    <property type="entry name" value="MEMBRANE PROTEIN INSERTION EFFICIENCY FACTOR-RELATED"/>
    <property type="match status" value="1"/>
</dbReference>
<reference evidence="2 3" key="1">
    <citation type="journal article" date="2011" name="Stand. Genomic Sci.">
        <title>Complete genome sequence of the gliding freshwater bacterium Fluviicola taffensis type strain (RW262).</title>
        <authorList>
            <person name="Woyke T."/>
            <person name="Chertkov O."/>
            <person name="Lapidus A."/>
            <person name="Nolan M."/>
            <person name="Lucas S."/>
            <person name="Del Rio T.G."/>
            <person name="Tice H."/>
            <person name="Cheng J.F."/>
            <person name="Tapia R."/>
            <person name="Han C."/>
            <person name="Goodwin L."/>
            <person name="Pitluck S."/>
            <person name="Liolios K."/>
            <person name="Pagani I."/>
            <person name="Ivanova N."/>
            <person name="Huntemann M."/>
            <person name="Mavromatis K."/>
            <person name="Mikhailova N."/>
            <person name="Pati A."/>
            <person name="Chen A."/>
            <person name="Palaniappan K."/>
            <person name="Land M."/>
            <person name="Hauser L."/>
            <person name="Brambilla E.M."/>
            <person name="Rohde M."/>
            <person name="Mwirichia R."/>
            <person name="Sikorski J."/>
            <person name="Tindall B.J."/>
            <person name="Goker M."/>
            <person name="Bristow J."/>
            <person name="Eisen J.A."/>
            <person name="Markowitz V."/>
            <person name="Hugenholtz P."/>
            <person name="Klenk H.P."/>
            <person name="Kyrpides N.C."/>
        </authorList>
    </citation>
    <scope>NUCLEOTIDE SEQUENCE [LARGE SCALE GENOMIC DNA]</scope>
    <source>
        <strain evidence="3">DSM 16823 / RW262 / RW262</strain>
    </source>
</reference>
<dbReference type="Proteomes" id="UP000007463">
    <property type="component" value="Chromosome"/>
</dbReference>
<dbReference type="SMART" id="SM01234">
    <property type="entry name" value="Haemolytic"/>
    <property type="match status" value="1"/>
</dbReference>
<evidence type="ECO:0000256" key="1">
    <source>
        <dbReference type="HAMAP-Rule" id="MF_00386"/>
    </source>
</evidence>
<accession>F2IGL8</accession>
<dbReference type="eggNOG" id="COG0759">
    <property type="taxonomic scope" value="Bacteria"/>
</dbReference>
<keyword evidence="1" id="KW-0997">Cell inner membrane</keyword>
<dbReference type="NCBIfam" id="TIGR00278">
    <property type="entry name" value="membrane protein insertion efficiency factor YidD"/>
    <property type="match status" value="1"/>
</dbReference>